<dbReference type="PIRSF" id="PIRSF017385">
    <property type="entry name" value="CtaF"/>
    <property type="match status" value="1"/>
</dbReference>
<name>A0A6J7KZJ7_9ZZZZ</name>
<dbReference type="EMBL" id="CAFBPU010000048">
    <property type="protein sequence ID" value="CAB5037883.1"/>
    <property type="molecule type" value="Genomic_DNA"/>
</dbReference>
<comment type="subcellular location">
    <subcellularLocation>
        <location evidence="1">Cell membrane</location>
        <topology evidence="1">Multi-pass membrane protein</topology>
    </subcellularLocation>
</comment>
<evidence type="ECO:0000256" key="5">
    <source>
        <dbReference type="ARBA" id="ARBA00023136"/>
    </source>
</evidence>
<accession>A0A6J7KZJ7</accession>
<keyword evidence="5 7" id="KW-0472">Membrane</keyword>
<evidence type="ECO:0000313" key="9">
    <source>
        <dbReference type="EMBL" id="CAB5037883.1"/>
    </source>
</evidence>
<keyword evidence="3 7" id="KW-0812">Transmembrane</keyword>
<evidence type="ECO:0000256" key="6">
    <source>
        <dbReference type="ARBA" id="ARBA00047816"/>
    </source>
</evidence>
<organism evidence="8">
    <name type="scientific">freshwater metagenome</name>
    <dbReference type="NCBI Taxonomy" id="449393"/>
    <lineage>
        <taxon>unclassified sequences</taxon>
        <taxon>metagenomes</taxon>
        <taxon>ecological metagenomes</taxon>
    </lineage>
</organism>
<feature type="transmembrane region" description="Helical" evidence="7">
    <location>
        <begin position="29"/>
        <end position="51"/>
    </location>
</feature>
<gene>
    <name evidence="8" type="ORF">UFOPK3752_02296</name>
    <name evidence="9" type="ORF">UFOPK4150_01902</name>
</gene>
<reference evidence="8" key="1">
    <citation type="submission" date="2020-05" db="EMBL/GenBank/DDBJ databases">
        <authorList>
            <person name="Chiriac C."/>
            <person name="Salcher M."/>
            <person name="Ghai R."/>
            <person name="Kavagutti S V."/>
        </authorList>
    </citation>
    <scope>NUCLEOTIDE SEQUENCE</scope>
</reference>
<comment type="catalytic activity">
    <reaction evidence="6">
        <text>4 Fe(II)-[cytochrome c] + O2 + 8 H(+)(in) = 4 Fe(III)-[cytochrome c] + 2 H2O + 4 H(+)(out)</text>
        <dbReference type="Rhea" id="RHEA:11436"/>
        <dbReference type="Rhea" id="RHEA-COMP:10350"/>
        <dbReference type="Rhea" id="RHEA-COMP:14399"/>
        <dbReference type="ChEBI" id="CHEBI:15377"/>
        <dbReference type="ChEBI" id="CHEBI:15378"/>
        <dbReference type="ChEBI" id="CHEBI:15379"/>
        <dbReference type="ChEBI" id="CHEBI:29033"/>
        <dbReference type="ChEBI" id="CHEBI:29034"/>
        <dbReference type="EC" id="7.1.1.9"/>
    </reaction>
</comment>
<dbReference type="PROSITE" id="PS51257">
    <property type="entry name" value="PROKAR_LIPOPROTEIN"/>
    <property type="match status" value="1"/>
</dbReference>
<feature type="transmembrane region" description="Helical" evidence="7">
    <location>
        <begin position="107"/>
        <end position="125"/>
    </location>
</feature>
<keyword evidence="2" id="KW-1003">Cell membrane</keyword>
<dbReference type="GO" id="GO:0004129">
    <property type="term" value="F:cytochrome-c oxidase activity"/>
    <property type="evidence" value="ECO:0007669"/>
    <property type="project" value="UniProtKB-EC"/>
</dbReference>
<dbReference type="AlphaFoldDB" id="A0A6J7KZJ7"/>
<evidence type="ECO:0000256" key="4">
    <source>
        <dbReference type="ARBA" id="ARBA00022989"/>
    </source>
</evidence>
<evidence type="ECO:0000256" key="3">
    <source>
        <dbReference type="ARBA" id="ARBA00022692"/>
    </source>
</evidence>
<proteinExistence type="predicted"/>
<dbReference type="GO" id="GO:0005886">
    <property type="term" value="C:plasma membrane"/>
    <property type="evidence" value="ECO:0007669"/>
    <property type="project" value="UniProtKB-SubCell"/>
</dbReference>
<evidence type="ECO:0000256" key="7">
    <source>
        <dbReference type="SAM" id="Phobius"/>
    </source>
</evidence>
<dbReference type="Pfam" id="PF12270">
    <property type="entry name" value="Cyt_c_ox_IV"/>
    <property type="match status" value="1"/>
</dbReference>
<evidence type="ECO:0000256" key="2">
    <source>
        <dbReference type="ARBA" id="ARBA00022475"/>
    </source>
</evidence>
<dbReference type="GO" id="GO:0022900">
    <property type="term" value="P:electron transport chain"/>
    <property type="evidence" value="ECO:0007669"/>
    <property type="project" value="InterPro"/>
</dbReference>
<protein>
    <submittedName>
        <fullName evidence="8">Unannotated protein</fullName>
    </submittedName>
</protein>
<evidence type="ECO:0000313" key="8">
    <source>
        <dbReference type="EMBL" id="CAB4961316.1"/>
    </source>
</evidence>
<keyword evidence="4 7" id="KW-1133">Transmembrane helix</keyword>
<evidence type="ECO:0000256" key="1">
    <source>
        <dbReference type="ARBA" id="ARBA00004651"/>
    </source>
</evidence>
<sequence>MKIEGLLFAGGALLYGVIAACYWFITGEIVGSTALALTGGLSFLIGFYVLFTSRRVGIRPEDDPNANIEDADPDYGFFSPHSWWPLAVGLATAVTCLGLVFAVWLLIMGVGLLLLSLVGFVFEYYRGEFADA</sequence>
<dbReference type="InterPro" id="IPR021050">
    <property type="entry name" value="Cyt_c_oxidase_su4_actinobac"/>
</dbReference>
<dbReference type="EMBL" id="CAFBND010000161">
    <property type="protein sequence ID" value="CAB4961316.1"/>
    <property type="molecule type" value="Genomic_DNA"/>
</dbReference>